<dbReference type="Pfam" id="PF00842">
    <property type="entry name" value="Ala_racemase_C"/>
    <property type="match status" value="1"/>
</dbReference>
<feature type="active site" description="Proton acceptor; specific for L-alanine" evidence="7">
    <location>
        <position position="256"/>
    </location>
</feature>
<evidence type="ECO:0000256" key="8">
    <source>
        <dbReference type="PIRSR" id="PIRSR600821-50"/>
    </source>
</evidence>
<dbReference type="GO" id="GO:0008784">
    <property type="term" value="F:alanine racemase activity"/>
    <property type="evidence" value="ECO:0007669"/>
    <property type="project" value="UniProtKB-UniRule"/>
</dbReference>
<dbReference type="InterPro" id="IPR001608">
    <property type="entry name" value="Ala_racemase_N"/>
</dbReference>
<gene>
    <name evidence="11" type="primary">alr</name>
    <name evidence="11" type="ORF">CWE06_11705</name>
</gene>
<dbReference type="GO" id="GO:0030170">
    <property type="term" value="F:pyridoxal phosphate binding"/>
    <property type="evidence" value="ECO:0007669"/>
    <property type="project" value="UniProtKB-UniRule"/>
</dbReference>
<evidence type="ECO:0000256" key="6">
    <source>
        <dbReference type="ARBA" id="ARBA00023235"/>
    </source>
</evidence>
<evidence type="ECO:0000256" key="4">
    <source>
        <dbReference type="ARBA" id="ARBA00013089"/>
    </source>
</evidence>
<feature type="modified residue" description="N6-(pyridoxal phosphate)lysine" evidence="7 8">
    <location>
        <position position="34"/>
    </location>
</feature>
<organism evidence="11 12">
    <name type="scientific">Aliidiomarina haloalkalitolerans</name>
    <dbReference type="NCBI Taxonomy" id="859059"/>
    <lineage>
        <taxon>Bacteria</taxon>
        <taxon>Pseudomonadati</taxon>
        <taxon>Pseudomonadota</taxon>
        <taxon>Gammaproteobacteria</taxon>
        <taxon>Alteromonadales</taxon>
        <taxon>Idiomarinaceae</taxon>
        <taxon>Aliidiomarina</taxon>
    </lineage>
</organism>
<protein>
    <recommendedName>
        <fullName evidence="4 7">Alanine racemase</fullName>
        <ecNumber evidence="4 7">5.1.1.1</ecNumber>
    </recommendedName>
</protein>
<sequence length="361" mass="39141">MRPAWAAIDLAALQHNLKVIRKLAGGKRILAILKANAYGHGLQRIAQALSDIDAIGVARVDEALQLRNAGITRPIVLLEGFFDASQIPILTASNIQPVIHNLRQMKELSQVENLGDPLKIWLKVDTGMHRLGLEPDQMLSAYQQLVDLPQVHDHPVIISHFACADEPEHPQNKKQIQVYADVLAQLPPSATSFANSAALLAQIVPQYDWVRPGLALYGVSPFAGQVGGDHDLKPVMNLRASIISIRKIKAGESVGYGGQWTATEDTHIGIVAIGYGDGYPRHAPTGTPVLINGVIYPLIGRVAMDMVTVNLGQKLSVKLGDTAELWGAGLAVEKVAEAVGTIPYELLCNVARRVQLDYCER</sequence>
<dbReference type="PRINTS" id="PR00992">
    <property type="entry name" value="ALARACEMASE"/>
</dbReference>
<dbReference type="FunFam" id="2.40.37.10:FF:000002">
    <property type="entry name" value="Alanine racemase"/>
    <property type="match status" value="1"/>
</dbReference>
<proteinExistence type="inferred from homology"/>
<evidence type="ECO:0000256" key="1">
    <source>
        <dbReference type="ARBA" id="ARBA00000316"/>
    </source>
</evidence>
<keyword evidence="5 7" id="KW-0663">Pyridoxal phosphate</keyword>
<comment type="catalytic activity">
    <reaction evidence="1 7">
        <text>L-alanine = D-alanine</text>
        <dbReference type="Rhea" id="RHEA:20249"/>
        <dbReference type="ChEBI" id="CHEBI:57416"/>
        <dbReference type="ChEBI" id="CHEBI:57972"/>
        <dbReference type="EC" id="5.1.1.1"/>
    </reaction>
</comment>
<dbReference type="FunFam" id="3.20.20.10:FF:000002">
    <property type="entry name" value="Alanine racemase"/>
    <property type="match status" value="1"/>
</dbReference>
<dbReference type="UniPathway" id="UPA00042">
    <property type="reaction ID" value="UER00497"/>
</dbReference>
<dbReference type="InterPro" id="IPR009006">
    <property type="entry name" value="Ala_racemase/Decarboxylase_C"/>
</dbReference>
<dbReference type="OrthoDB" id="9813814at2"/>
<comment type="similarity">
    <text evidence="3 7">Belongs to the alanine racemase family.</text>
</comment>
<feature type="binding site" evidence="7 9">
    <location>
        <position position="304"/>
    </location>
    <ligand>
        <name>substrate</name>
    </ligand>
</feature>
<comment type="pathway">
    <text evidence="7">Amino-acid biosynthesis; D-alanine biosynthesis; D-alanine from L-alanine: step 1/1.</text>
</comment>
<dbReference type="Proteomes" id="UP000288212">
    <property type="component" value="Unassembled WGS sequence"/>
</dbReference>
<feature type="active site" description="Proton acceptor; specific for D-alanine" evidence="7">
    <location>
        <position position="34"/>
    </location>
</feature>
<keyword evidence="12" id="KW-1185">Reference proteome</keyword>
<dbReference type="EMBL" id="PIPI01000011">
    <property type="protein sequence ID" value="RUO18164.1"/>
    <property type="molecule type" value="Genomic_DNA"/>
</dbReference>
<dbReference type="SUPFAM" id="SSF51419">
    <property type="entry name" value="PLP-binding barrel"/>
    <property type="match status" value="1"/>
</dbReference>
<dbReference type="SUPFAM" id="SSF50621">
    <property type="entry name" value="Alanine racemase C-terminal domain-like"/>
    <property type="match status" value="1"/>
</dbReference>
<evidence type="ECO:0000256" key="2">
    <source>
        <dbReference type="ARBA" id="ARBA00001933"/>
    </source>
</evidence>
<evidence type="ECO:0000256" key="7">
    <source>
        <dbReference type="HAMAP-Rule" id="MF_01201"/>
    </source>
</evidence>
<dbReference type="Gene3D" id="2.40.37.10">
    <property type="entry name" value="Lyase, Ornithine Decarboxylase, Chain A, domain 1"/>
    <property type="match status" value="1"/>
</dbReference>
<name>A0A432VPT9_9GAMM</name>
<dbReference type="InterPro" id="IPR029066">
    <property type="entry name" value="PLP-binding_barrel"/>
</dbReference>
<comment type="function">
    <text evidence="7">Catalyzes the interconversion of L-alanine and D-alanine. May also act on other amino acids.</text>
</comment>
<dbReference type="InterPro" id="IPR000821">
    <property type="entry name" value="Ala_racemase"/>
</dbReference>
<dbReference type="NCBIfam" id="TIGR00492">
    <property type="entry name" value="alr"/>
    <property type="match status" value="1"/>
</dbReference>
<evidence type="ECO:0000313" key="11">
    <source>
        <dbReference type="EMBL" id="RUO18164.1"/>
    </source>
</evidence>
<dbReference type="GO" id="GO:0030632">
    <property type="term" value="P:D-alanine biosynthetic process"/>
    <property type="evidence" value="ECO:0007669"/>
    <property type="project" value="UniProtKB-UniRule"/>
</dbReference>
<evidence type="ECO:0000259" key="10">
    <source>
        <dbReference type="SMART" id="SM01005"/>
    </source>
</evidence>
<dbReference type="AlphaFoldDB" id="A0A432VPT9"/>
<evidence type="ECO:0000256" key="3">
    <source>
        <dbReference type="ARBA" id="ARBA00007880"/>
    </source>
</evidence>
<comment type="caution">
    <text evidence="11">The sequence shown here is derived from an EMBL/GenBank/DDBJ whole genome shotgun (WGS) entry which is preliminary data.</text>
</comment>
<reference evidence="11 12" key="1">
    <citation type="journal article" date="2011" name="Front. Microbiol.">
        <title>Genomic signatures of strain selection and enhancement in Bacillus atrophaeus var. globigii, a historical biowarfare simulant.</title>
        <authorList>
            <person name="Gibbons H.S."/>
            <person name="Broomall S.M."/>
            <person name="McNew L.A."/>
            <person name="Daligault H."/>
            <person name="Chapman C."/>
            <person name="Bruce D."/>
            <person name="Karavis M."/>
            <person name="Krepps M."/>
            <person name="McGregor P.A."/>
            <person name="Hong C."/>
            <person name="Park K.H."/>
            <person name="Akmal A."/>
            <person name="Feldman A."/>
            <person name="Lin J.S."/>
            <person name="Chang W.E."/>
            <person name="Higgs B.W."/>
            <person name="Demirev P."/>
            <person name="Lindquist J."/>
            <person name="Liem A."/>
            <person name="Fochler E."/>
            <person name="Read T.D."/>
            <person name="Tapia R."/>
            <person name="Johnson S."/>
            <person name="Bishop-Lilly K.A."/>
            <person name="Detter C."/>
            <person name="Han C."/>
            <person name="Sozhamannan S."/>
            <person name="Rosenzweig C.N."/>
            <person name="Skowronski E.W."/>
        </authorList>
    </citation>
    <scope>NUCLEOTIDE SEQUENCE [LARGE SCALE GENOMIC DNA]</scope>
    <source>
        <strain evidence="11 12">AK5</strain>
    </source>
</reference>
<keyword evidence="6 7" id="KW-0413">Isomerase</keyword>
<dbReference type="SMART" id="SM01005">
    <property type="entry name" value="Ala_racemase_C"/>
    <property type="match status" value="1"/>
</dbReference>
<dbReference type="PANTHER" id="PTHR30511:SF0">
    <property type="entry name" value="ALANINE RACEMASE, CATABOLIC-RELATED"/>
    <property type="match status" value="1"/>
</dbReference>
<evidence type="ECO:0000313" key="12">
    <source>
        <dbReference type="Proteomes" id="UP000288212"/>
    </source>
</evidence>
<accession>A0A432VPT9</accession>
<dbReference type="CDD" id="cd06827">
    <property type="entry name" value="PLPDE_III_AR_proteobact"/>
    <property type="match status" value="1"/>
</dbReference>
<dbReference type="EC" id="5.1.1.1" evidence="4 7"/>
<comment type="cofactor">
    <cofactor evidence="2 7 8">
        <name>pyridoxal 5'-phosphate</name>
        <dbReference type="ChEBI" id="CHEBI:597326"/>
    </cofactor>
</comment>
<dbReference type="GO" id="GO:0005829">
    <property type="term" value="C:cytosol"/>
    <property type="evidence" value="ECO:0007669"/>
    <property type="project" value="TreeGrafter"/>
</dbReference>
<dbReference type="Pfam" id="PF01168">
    <property type="entry name" value="Ala_racemase_N"/>
    <property type="match status" value="1"/>
</dbReference>
<feature type="domain" description="Alanine racemase C-terminal" evidence="10">
    <location>
        <begin position="235"/>
        <end position="359"/>
    </location>
</feature>
<dbReference type="Gene3D" id="3.20.20.10">
    <property type="entry name" value="Alanine racemase"/>
    <property type="match status" value="1"/>
</dbReference>
<dbReference type="InterPro" id="IPR011079">
    <property type="entry name" value="Ala_racemase_C"/>
</dbReference>
<feature type="binding site" evidence="7 9">
    <location>
        <position position="130"/>
    </location>
    <ligand>
        <name>substrate</name>
    </ligand>
</feature>
<evidence type="ECO:0000256" key="9">
    <source>
        <dbReference type="PIRSR" id="PIRSR600821-52"/>
    </source>
</evidence>
<dbReference type="HAMAP" id="MF_01201">
    <property type="entry name" value="Ala_racemase"/>
    <property type="match status" value="1"/>
</dbReference>
<evidence type="ECO:0000256" key="5">
    <source>
        <dbReference type="ARBA" id="ARBA00022898"/>
    </source>
</evidence>
<dbReference type="InterPro" id="IPR020622">
    <property type="entry name" value="Ala_racemase_pyridoxalP-BS"/>
</dbReference>
<dbReference type="PROSITE" id="PS00395">
    <property type="entry name" value="ALANINE_RACEMASE"/>
    <property type="match status" value="1"/>
</dbReference>
<dbReference type="PANTHER" id="PTHR30511">
    <property type="entry name" value="ALANINE RACEMASE"/>
    <property type="match status" value="1"/>
</dbReference>